<keyword evidence="7 11" id="KW-0456">Lyase</keyword>
<evidence type="ECO:0000256" key="5">
    <source>
        <dbReference type="ARBA" id="ARBA00022898"/>
    </source>
</evidence>
<feature type="binding site" evidence="12">
    <location>
        <position position="279"/>
    </location>
    <ligand>
        <name>substrate</name>
    </ligand>
</feature>
<comment type="catalytic activity">
    <reaction evidence="10 11">
        <text>carboxynorspermidine + H(+) = norspermidine + CO2</text>
        <dbReference type="Rhea" id="RHEA:34099"/>
        <dbReference type="ChEBI" id="CHEBI:15378"/>
        <dbReference type="ChEBI" id="CHEBI:16526"/>
        <dbReference type="ChEBI" id="CHEBI:57920"/>
        <dbReference type="ChEBI" id="CHEBI:65070"/>
        <dbReference type="EC" id="4.1.1.96"/>
    </reaction>
</comment>
<keyword evidence="4 11" id="KW-0210">Decarboxylase</keyword>
<organism evidence="14 15">
    <name type="scientific">Aliiglaciecola lipolytica E3</name>
    <dbReference type="NCBI Taxonomy" id="1127673"/>
    <lineage>
        <taxon>Bacteria</taxon>
        <taxon>Pseudomonadati</taxon>
        <taxon>Pseudomonadota</taxon>
        <taxon>Gammaproteobacteria</taxon>
        <taxon>Alteromonadales</taxon>
        <taxon>Alteromonadaceae</taxon>
        <taxon>Aliiglaciecola</taxon>
    </lineage>
</organism>
<dbReference type="EC" id="4.1.1.96" evidence="2 11"/>
<accession>K6X4R8</accession>
<dbReference type="Gene3D" id="2.40.37.10">
    <property type="entry name" value="Lyase, Ornithine Decarboxylase, Chain A, domain 1"/>
    <property type="match status" value="1"/>
</dbReference>
<dbReference type="GO" id="GO:0008295">
    <property type="term" value="P:spermidine biosynthetic process"/>
    <property type="evidence" value="ECO:0007669"/>
    <property type="project" value="UniProtKB-KW"/>
</dbReference>
<dbReference type="SUPFAM" id="SSF51419">
    <property type="entry name" value="PLP-binding barrel"/>
    <property type="match status" value="1"/>
</dbReference>
<dbReference type="FunFam" id="3.20.20.10:FF:000012">
    <property type="entry name" value="Carboxynorspermidine/carboxyspermidine decarboxylase"/>
    <property type="match status" value="1"/>
</dbReference>
<evidence type="ECO:0000256" key="2">
    <source>
        <dbReference type="ARBA" id="ARBA00012259"/>
    </source>
</evidence>
<evidence type="ECO:0000256" key="9">
    <source>
        <dbReference type="ARBA" id="ARBA00047351"/>
    </source>
</evidence>
<dbReference type="EMBL" id="BAEN01000059">
    <property type="protein sequence ID" value="GAC15624.1"/>
    <property type="molecule type" value="Genomic_DNA"/>
</dbReference>
<comment type="subcellular location">
    <subcellularLocation>
        <location evidence="11">Cytoplasm</location>
    </subcellularLocation>
</comment>
<keyword evidence="11" id="KW-0620">Polyamine biosynthesis</keyword>
<dbReference type="PIRSF" id="PIRSF038941">
    <property type="entry name" value="NspC"/>
    <property type="match status" value="1"/>
</dbReference>
<comment type="cofactor">
    <cofactor evidence="1 11">
        <name>pyridoxal 5'-phosphate</name>
        <dbReference type="ChEBI" id="CHEBI:597326"/>
    </cofactor>
</comment>
<evidence type="ECO:0000256" key="3">
    <source>
        <dbReference type="ARBA" id="ARBA00013633"/>
    </source>
</evidence>
<comment type="catalytic activity">
    <reaction evidence="9 11">
        <text>carboxyspermidine + H(+) = spermidine + CO2</text>
        <dbReference type="Rhea" id="RHEA:34095"/>
        <dbReference type="ChEBI" id="CHEBI:15378"/>
        <dbReference type="ChEBI" id="CHEBI:16526"/>
        <dbReference type="ChEBI" id="CHEBI:57834"/>
        <dbReference type="ChEBI" id="CHEBI:65072"/>
        <dbReference type="EC" id="4.1.1.96"/>
    </reaction>
</comment>
<dbReference type="InterPro" id="IPR029066">
    <property type="entry name" value="PLP-binding_barrel"/>
</dbReference>
<dbReference type="OrthoDB" id="9804410at2"/>
<comment type="caution">
    <text evidence="14">The sequence shown here is derived from an EMBL/GenBank/DDBJ whole genome shotgun (WGS) entry which is preliminary data.</text>
</comment>
<dbReference type="RefSeq" id="WP_008845429.1">
    <property type="nucleotide sequence ID" value="NZ_BAEN01000059.1"/>
</dbReference>
<reference evidence="14 15" key="1">
    <citation type="journal article" date="2017" name="Antonie Van Leeuwenhoek">
        <title>Rhizobium rhizosphaerae sp. nov., a novel species isolated from rice rhizosphere.</title>
        <authorList>
            <person name="Zhao J.J."/>
            <person name="Zhang J."/>
            <person name="Zhang R.J."/>
            <person name="Zhang C.W."/>
            <person name="Yin H.Q."/>
            <person name="Zhang X.X."/>
        </authorList>
    </citation>
    <scope>NUCLEOTIDE SEQUENCE [LARGE SCALE GENOMIC DNA]</scope>
    <source>
        <strain evidence="14 15">E3</strain>
    </source>
</reference>
<dbReference type="Pfam" id="PF00278">
    <property type="entry name" value="Orn_DAP_Arg_deC"/>
    <property type="match status" value="1"/>
</dbReference>
<dbReference type="SUPFAM" id="SSF50621">
    <property type="entry name" value="Alanine racemase C-terminal domain-like"/>
    <property type="match status" value="1"/>
</dbReference>
<dbReference type="GO" id="GO:0008836">
    <property type="term" value="F:diaminopimelate decarboxylase activity"/>
    <property type="evidence" value="ECO:0007669"/>
    <property type="project" value="TreeGrafter"/>
</dbReference>
<dbReference type="GO" id="GO:0009089">
    <property type="term" value="P:lysine biosynthetic process via diaminopimelate"/>
    <property type="evidence" value="ECO:0007669"/>
    <property type="project" value="TreeGrafter"/>
</dbReference>
<evidence type="ECO:0000256" key="10">
    <source>
        <dbReference type="ARBA" id="ARBA00047389"/>
    </source>
</evidence>
<dbReference type="GO" id="GO:0005737">
    <property type="term" value="C:cytoplasm"/>
    <property type="evidence" value="ECO:0007669"/>
    <property type="project" value="UniProtKB-SubCell"/>
</dbReference>
<dbReference type="Gene3D" id="3.20.20.10">
    <property type="entry name" value="Alanine racemase"/>
    <property type="match status" value="1"/>
</dbReference>
<evidence type="ECO:0000256" key="8">
    <source>
        <dbReference type="ARBA" id="ARBA00025802"/>
    </source>
</evidence>
<evidence type="ECO:0000256" key="7">
    <source>
        <dbReference type="ARBA" id="ARBA00023239"/>
    </source>
</evidence>
<evidence type="ECO:0000313" key="15">
    <source>
        <dbReference type="Proteomes" id="UP000006334"/>
    </source>
</evidence>
<evidence type="ECO:0000256" key="6">
    <source>
        <dbReference type="ARBA" id="ARBA00023066"/>
    </source>
</evidence>
<evidence type="ECO:0000256" key="12">
    <source>
        <dbReference type="PIRSR" id="PIRSR038941-1"/>
    </source>
</evidence>
<comment type="subunit">
    <text evidence="11">Homodimer.</text>
</comment>
<comment type="similarity">
    <text evidence="8 11">Belongs to the Orn/Lys/Arg decarboxylase class-II family. NspC subfamily.</text>
</comment>
<gene>
    <name evidence="14" type="primary">nspC</name>
    <name evidence="14" type="ORF">GLIP_3003</name>
</gene>
<dbReference type="CDD" id="cd06829">
    <property type="entry name" value="PLPDE_III_CANSDC"/>
    <property type="match status" value="1"/>
</dbReference>
<dbReference type="InterPro" id="IPR005730">
    <property type="entry name" value="Nsp_de-COase"/>
</dbReference>
<dbReference type="NCBIfam" id="TIGR01047">
    <property type="entry name" value="nspC"/>
    <property type="match status" value="1"/>
</dbReference>
<evidence type="ECO:0000313" key="14">
    <source>
        <dbReference type="EMBL" id="GAC15624.1"/>
    </source>
</evidence>
<comment type="function">
    <text evidence="11">Catalyzes the decarboxylation of carboxynorspermidine and carboxyspermidine.</text>
</comment>
<sequence length="379" mass="42629">MSDEMLNPNIPSPCYVCEEVKLEQNLQIMQRVQQEAGVDIILALKGFAMWSTFDLVGKYLKGCTASSVWEAKLAKFEMNKEVHAFSPAYKPADMTELLELVNHISFNSLSQWQRYKDQVIAKGISAGIRLNPEHREAETELYDPSAPGSRLGIRAVDLEGADLSNIEGFHVHNLCECDSYATERTLLAVEKRFAKWLPDIKWLNLGGGHLMTKKGYNLEHLIDTLAQFKKRHPHIHIILEPGSAVAWQTGSLVSEVVDLVENDGKIAILDISATGHMPDVLEMPYRPVVTGAGMPGKKSFDFKLGGNSCLAGDVIDTYSFDHDLVVGERLIFEDMIHYTMVKTTFFNGVEHPSIGIIRKSGEFELIRKFEYEDFKHRLS</sequence>
<keyword evidence="5 11" id="KW-0663">Pyridoxal phosphate</keyword>
<dbReference type="GO" id="GO:0045312">
    <property type="term" value="P:nor-spermidine biosynthetic process"/>
    <property type="evidence" value="ECO:0007669"/>
    <property type="project" value="InterPro"/>
</dbReference>
<feature type="domain" description="Orn/DAP/Arg decarboxylase 2 C-terminal" evidence="13">
    <location>
        <begin position="105"/>
        <end position="335"/>
    </location>
</feature>
<keyword evidence="6 11" id="KW-0745">Spermidine biosynthesis</keyword>
<dbReference type="InterPro" id="IPR009006">
    <property type="entry name" value="Ala_racemase/Decarboxylase_C"/>
</dbReference>
<dbReference type="STRING" id="1127673.GLIP_3003"/>
<protein>
    <recommendedName>
        <fullName evidence="3 11">Carboxynorspermidine/carboxyspermidine decarboxylase</fullName>
        <shortName evidence="11">CANS DC/CAS DC</shortName>
        <shortName evidence="11">CANSDC/CASDC</shortName>
        <ecNumber evidence="2 11">4.1.1.96</ecNumber>
    </recommendedName>
</protein>
<evidence type="ECO:0000259" key="13">
    <source>
        <dbReference type="Pfam" id="PF00278"/>
    </source>
</evidence>
<dbReference type="eggNOG" id="COG0019">
    <property type="taxonomic scope" value="Bacteria"/>
</dbReference>
<dbReference type="PANTHER" id="PTHR43727:SF1">
    <property type="entry name" value="CARBOXYNORSPERMIDINE_CARBOXYSPERMIDINE DECARBOXYLASE"/>
    <property type="match status" value="1"/>
</dbReference>
<proteinExistence type="inferred from homology"/>
<keyword evidence="15" id="KW-1185">Reference proteome</keyword>
<evidence type="ECO:0000256" key="11">
    <source>
        <dbReference type="PIRNR" id="PIRNR038941"/>
    </source>
</evidence>
<dbReference type="AlphaFoldDB" id="K6X4R8"/>
<dbReference type="InterPro" id="IPR022643">
    <property type="entry name" value="De-COase2_C"/>
</dbReference>
<keyword evidence="11" id="KW-0963">Cytoplasm</keyword>
<name>K6X4R8_9ALTE</name>
<dbReference type="Proteomes" id="UP000006334">
    <property type="component" value="Unassembled WGS sequence"/>
</dbReference>
<evidence type="ECO:0000256" key="1">
    <source>
        <dbReference type="ARBA" id="ARBA00001933"/>
    </source>
</evidence>
<dbReference type="PANTHER" id="PTHR43727">
    <property type="entry name" value="DIAMINOPIMELATE DECARBOXYLASE"/>
    <property type="match status" value="1"/>
</dbReference>
<evidence type="ECO:0000256" key="4">
    <source>
        <dbReference type="ARBA" id="ARBA00022793"/>
    </source>
</evidence>